<comment type="similarity">
    <text evidence="3">Belongs to the FdhD family.</text>
</comment>
<organism evidence="4 5">
    <name type="scientific">Desulfitobacterium metallireducens DSM 15288</name>
    <dbReference type="NCBI Taxonomy" id="871968"/>
    <lineage>
        <taxon>Bacteria</taxon>
        <taxon>Bacillati</taxon>
        <taxon>Bacillota</taxon>
        <taxon>Clostridia</taxon>
        <taxon>Eubacteriales</taxon>
        <taxon>Desulfitobacteriaceae</taxon>
        <taxon>Desulfitobacterium</taxon>
    </lineage>
</organism>
<dbReference type="GO" id="GO:0005737">
    <property type="term" value="C:cytoplasm"/>
    <property type="evidence" value="ECO:0007669"/>
    <property type="project" value="UniProtKB-SubCell"/>
</dbReference>
<dbReference type="Pfam" id="PF02634">
    <property type="entry name" value="FdhD-NarQ"/>
    <property type="match status" value="1"/>
</dbReference>
<dbReference type="SUPFAM" id="SSF53927">
    <property type="entry name" value="Cytidine deaminase-like"/>
    <property type="match status" value="1"/>
</dbReference>
<evidence type="ECO:0000313" key="4">
    <source>
        <dbReference type="EMBL" id="AHF06441.1"/>
    </source>
</evidence>
<dbReference type="RefSeq" id="WP_006715043.1">
    <property type="nucleotide sequence ID" value="NZ_CP007032.1"/>
</dbReference>
<dbReference type="HAMAP" id="MF_00187">
    <property type="entry name" value="FdhD"/>
    <property type="match status" value="1"/>
</dbReference>
<keyword evidence="5" id="KW-1185">Reference proteome</keyword>
<dbReference type="eggNOG" id="COG1526">
    <property type="taxonomic scope" value="Bacteria"/>
</dbReference>
<dbReference type="GO" id="GO:0016783">
    <property type="term" value="F:sulfurtransferase activity"/>
    <property type="evidence" value="ECO:0007669"/>
    <property type="project" value="InterPro"/>
</dbReference>
<dbReference type="EMBL" id="CP007032">
    <property type="protein sequence ID" value="AHF06441.1"/>
    <property type="molecule type" value="Genomic_DNA"/>
</dbReference>
<evidence type="ECO:0000256" key="1">
    <source>
        <dbReference type="ARBA" id="ARBA00022490"/>
    </source>
</evidence>
<comment type="function">
    <text evidence="3">Required for formate dehydrogenase (FDH) activity. Acts as a sulfur carrier protein that transfers sulfur from IscS to the molybdenum cofactor prior to its insertion into FDH.</text>
</comment>
<evidence type="ECO:0000313" key="5">
    <source>
        <dbReference type="Proteomes" id="UP000010847"/>
    </source>
</evidence>
<dbReference type="NCBIfam" id="TIGR00129">
    <property type="entry name" value="fdhD_narQ"/>
    <property type="match status" value="1"/>
</dbReference>
<dbReference type="Gene3D" id="3.40.140.10">
    <property type="entry name" value="Cytidine Deaminase, domain 2"/>
    <property type="match status" value="1"/>
</dbReference>
<dbReference type="KEGG" id="dmt:DESME_04720"/>
<accession>W0EBJ7</accession>
<dbReference type="Gene3D" id="3.10.20.10">
    <property type="match status" value="1"/>
</dbReference>
<dbReference type="PIRSF" id="PIRSF015626">
    <property type="entry name" value="FdhD"/>
    <property type="match status" value="1"/>
</dbReference>
<comment type="subcellular location">
    <subcellularLocation>
        <location evidence="3">Cytoplasm</location>
    </subcellularLocation>
</comment>
<dbReference type="InterPro" id="IPR003786">
    <property type="entry name" value="FdhD"/>
</dbReference>
<feature type="active site" description="Cysteine persulfide intermediate" evidence="3">
    <location>
        <position position="110"/>
    </location>
</feature>
<protein>
    <recommendedName>
        <fullName evidence="3">Sulfur carrier protein FdhD</fullName>
    </recommendedName>
</protein>
<dbReference type="GO" id="GO:0097163">
    <property type="term" value="F:sulfur carrier activity"/>
    <property type="evidence" value="ECO:0007669"/>
    <property type="project" value="UniProtKB-UniRule"/>
</dbReference>
<evidence type="ECO:0000256" key="3">
    <source>
        <dbReference type="HAMAP-Rule" id="MF_00187"/>
    </source>
</evidence>
<keyword evidence="1 3" id="KW-0963">Cytoplasm</keyword>
<proteinExistence type="inferred from homology"/>
<dbReference type="AlphaFoldDB" id="W0EBJ7"/>
<name>W0EBJ7_9FIRM</name>
<dbReference type="InterPro" id="IPR016193">
    <property type="entry name" value="Cytidine_deaminase-like"/>
</dbReference>
<dbReference type="PANTHER" id="PTHR30592">
    <property type="entry name" value="FORMATE DEHYDROGENASE"/>
    <property type="match status" value="1"/>
</dbReference>
<dbReference type="Proteomes" id="UP000010847">
    <property type="component" value="Chromosome"/>
</dbReference>
<dbReference type="PANTHER" id="PTHR30592:SF1">
    <property type="entry name" value="SULFUR CARRIER PROTEIN FDHD"/>
    <property type="match status" value="1"/>
</dbReference>
<dbReference type="GO" id="GO:0006777">
    <property type="term" value="P:Mo-molybdopterin cofactor biosynthetic process"/>
    <property type="evidence" value="ECO:0007669"/>
    <property type="project" value="UniProtKB-UniRule"/>
</dbReference>
<feature type="binding site" evidence="3">
    <location>
        <begin position="249"/>
        <end position="254"/>
    </location>
    <ligand>
        <name>Mo-bis(molybdopterin guanine dinucleotide)</name>
        <dbReference type="ChEBI" id="CHEBI:60539"/>
    </ligand>
</feature>
<dbReference type="OrthoDB" id="9782042at2"/>
<dbReference type="STRING" id="871968.DESME_04720"/>
<reference evidence="4 5" key="1">
    <citation type="submission" date="2013-12" db="EMBL/GenBank/DDBJ databases">
        <authorList>
            <consortium name="DOE Joint Genome Institute"/>
            <person name="Smidt H."/>
            <person name="Huntemann M."/>
            <person name="Han J."/>
            <person name="Chen A."/>
            <person name="Kyrpides N."/>
            <person name="Mavromatis K."/>
            <person name="Markowitz V."/>
            <person name="Palaniappan K."/>
            <person name="Ivanova N."/>
            <person name="Schaumberg A."/>
            <person name="Pati A."/>
            <person name="Liolios K."/>
            <person name="Nordberg H.P."/>
            <person name="Cantor M.N."/>
            <person name="Hua S.X."/>
            <person name="Woyke T."/>
        </authorList>
    </citation>
    <scope>NUCLEOTIDE SEQUENCE [LARGE SCALE GENOMIC DNA]</scope>
    <source>
        <strain evidence="5">DSM 15288</strain>
    </source>
</reference>
<dbReference type="HOGENOM" id="CLU_056887_4_1_9"/>
<gene>
    <name evidence="3" type="primary">fdhD</name>
    <name evidence="4" type="ORF">DESME_04720</name>
</gene>
<evidence type="ECO:0000256" key="2">
    <source>
        <dbReference type="ARBA" id="ARBA00023150"/>
    </source>
</evidence>
<keyword evidence="2 3" id="KW-0501">Molybdenum cofactor biosynthesis</keyword>
<sequence>MEGKLKADVIETEVIKIKGFNNQIVSEQVVVEQALTVYLNDEEFITIVCSPGQEKELVIGVLCSEGIIKKLDQLTKLSIDTKEGLVWVETSVKRAMGEAMYLKRYLTSCCGKGRSSFYYANDARLAKSIQSSLQITSQAVSHYINLLEENSELFHLTGGVHGGALASAGQLEYSAFDIGRHNVLDKLYGYAFTKEMDLSQRVIAFSGRMSSEIVIKAGKMGCPILIGVSAPTDLALTLAEELGITVIGFARQNRMNIYTHPERVLISEERFA</sequence>